<dbReference type="AlphaFoldDB" id="A0A4R8RZG1"/>
<organism evidence="1 2">
    <name type="scientific">Mycobacteroides salmoniphilum</name>
    <dbReference type="NCBI Taxonomy" id="404941"/>
    <lineage>
        <taxon>Bacteria</taxon>
        <taxon>Bacillati</taxon>
        <taxon>Actinomycetota</taxon>
        <taxon>Actinomycetes</taxon>
        <taxon>Mycobacteriales</taxon>
        <taxon>Mycobacteriaceae</taxon>
        <taxon>Mycobacteroides</taxon>
    </lineage>
</organism>
<proteinExistence type="predicted"/>
<reference evidence="1 2" key="1">
    <citation type="journal article" date="2019" name="Sci. Rep.">
        <title>Extended insight into the Mycobacterium chelonae-abscessus complex through whole genome sequencing of Mycobacterium salmoniphilum outbreak and Mycobacterium salmoniphilum-like strains.</title>
        <authorList>
            <person name="Behra P.R.K."/>
            <person name="Das S."/>
            <person name="Pettersson B.M.F."/>
            <person name="Shirreff L."/>
            <person name="DuCote T."/>
            <person name="Jacobsson K.G."/>
            <person name="Ennis D.G."/>
            <person name="Kirsebom L.A."/>
        </authorList>
    </citation>
    <scope>NUCLEOTIDE SEQUENCE [LARGE SCALE GENOMIC DNA]</scope>
    <source>
        <strain evidence="1 2">DE 4585</strain>
    </source>
</reference>
<dbReference type="Proteomes" id="UP000295117">
    <property type="component" value="Unassembled WGS sequence"/>
</dbReference>
<sequence length="143" mass="15187">MLWTVVDKLVQAMPLTKDKAQTALGIDLKDVSQDQRSAVSQGGQVQLENGVTISDVRLVLRPAGSWDDGQIELNLTGTCVAISQAAAHYPNVKPLGPSTSHGGGAVFGGMQAWGHLRFEVSQTNPDCISSVTLAKRAYPFPEA</sequence>
<evidence type="ECO:0000313" key="2">
    <source>
        <dbReference type="Proteomes" id="UP000295117"/>
    </source>
</evidence>
<protein>
    <submittedName>
        <fullName evidence="1">Uncharacterized protein</fullName>
    </submittedName>
</protein>
<accession>A0A4R8RZG1</accession>
<dbReference type="EMBL" id="PECH01000009">
    <property type="protein sequence ID" value="TDZ78709.1"/>
    <property type="molecule type" value="Genomic_DNA"/>
</dbReference>
<gene>
    <name evidence="1" type="ORF">DE4585_04546</name>
</gene>
<comment type="caution">
    <text evidence="1">The sequence shown here is derived from an EMBL/GenBank/DDBJ whole genome shotgun (WGS) entry which is preliminary data.</text>
</comment>
<name>A0A4R8RZG1_9MYCO</name>
<evidence type="ECO:0000313" key="1">
    <source>
        <dbReference type="EMBL" id="TDZ78709.1"/>
    </source>
</evidence>